<keyword evidence="3" id="KW-1185">Reference proteome</keyword>
<comment type="caution">
    <text evidence="2">The sequence shown here is derived from an EMBL/GenBank/DDBJ whole genome shotgun (WGS) entry which is preliminary data.</text>
</comment>
<proteinExistence type="predicted"/>
<gene>
    <name evidence="2" type="ORF">GCM10010912_12520</name>
</gene>
<evidence type="ECO:0000313" key="2">
    <source>
        <dbReference type="EMBL" id="GGF68917.1"/>
    </source>
</evidence>
<reference evidence="2" key="2">
    <citation type="submission" date="2020-09" db="EMBL/GenBank/DDBJ databases">
        <authorList>
            <person name="Sun Q."/>
            <person name="Zhou Y."/>
        </authorList>
    </citation>
    <scope>NUCLEOTIDE SEQUENCE</scope>
    <source>
        <strain evidence="2">CGMCC 1.16134</strain>
    </source>
</reference>
<evidence type="ECO:0000313" key="3">
    <source>
        <dbReference type="Proteomes" id="UP000637643"/>
    </source>
</evidence>
<reference evidence="2" key="1">
    <citation type="journal article" date="2014" name="Int. J. Syst. Evol. Microbiol.">
        <title>Complete genome sequence of Corynebacterium casei LMG S-19264T (=DSM 44701T), isolated from a smear-ripened cheese.</title>
        <authorList>
            <consortium name="US DOE Joint Genome Institute (JGI-PGF)"/>
            <person name="Walter F."/>
            <person name="Albersmeier A."/>
            <person name="Kalinowski J."/>
            <person name="Ruckert C."/>
        </authorList>
    </citation>
    <scope>NUCLEOTIDE SEQUENCE</scope>
    <source>
        <strain evidence="2">CGMCC 1.16134</strain>
    </source>
</reference>
<protein>
    <submittedName>
        <fullName evidence="2">NAD(P)-dependent oxidoreductase</fullName>
    </submittedName>
</protein>
<organism evidence="2 3">
    <name type="scientific">Paenibacillus albidus</name>
    <dbReference type="NCBI Taxonomy" id="2041023"/>
    <lineage>
        <taxon>Bacteria</taxon>
        <taxon>Bacillati</taxon>
        <taxon>Bacillota</taxon>
        <taxon>Bacilli</taxon>
        <taxon>Bacillales</taxon>
        <taxon>Paenibacillaceae</taxon>
        <taxon>Paenibacillus</taxon>
    </lineage>
</organism>
<dbReference type="Pfam" id="PF13460">
    <property type="entry name" value="NAD_binding_10"/>
    <property type="match status" value="1"/>
</dbReference>
<evidence type="ECO:0000259" key="1">
    <source>
        <dbReference type="Pfam" id="PF13460"/>
    </source>
</evidence>
<dbReference type="Gene3D" id="3.40.50.720">
    <property type="entry name" value="NAD(P)-binding Rossmann-like Domain"/>
    <property type="match status" value="1"/>
</dbReference>
<sequence>MKILITGATGQLGSLIIEQLLQKRPAGQVIAGVRNQERAKRYTDQGLEVRFVDYDQPESLAAAFNGITHLLLISSSHKDDQVRLLQHKFVIQASKQAGVQHLLYTSFAFPPQGPIPPNHVHLLSEQAIMESGLEYTFLRNALYMDVVAVFGLNEAVAGGELITPPGEWSFNAVTRQDLACGTAAVLASGGGQHKRIYELTASRPWNFTALAEALAELTGKQVVHRTSAECKHFIYDFLGRIDTASTSADLEHLLGRPVTGLKDSIRPFVQSAAGKK</sequence>
<dbReference type="Proteomes" id="UP000637643">
    <property type="component" value="Unassembled WGS sequence"/>
</dbReference>
<dbReference type="AlphaFoldDB" id="A0A917C3F3"/>
<dbReference type="InterPro" id="IPR016040">
    <property type="entry name" value="NAD(P)-bd_dom"/>
</dbReference>
<feature type="domain" description="NAD(P)-binding" evidence="1">
    <location>
        <begin position="7"/>
        <end position="186"/>
    </location>
</feature>
<accession>A0A917C3F3</accession>
<dbReference type="PANTHER" id="PTHR47129">
    <property type="entry name" value="QUINONE OXIDOREDUCTASE 2"/>
    <property type="match status" value="1"/>
</dbReference>
<name>A0A917C3F3_9BACL</name>
<dbReference type="SUPFAM" id="SSF51735">
    <property type="entry name" value="NAD(P)-binding Rossmann-fold domains"/>
    <property type="match status" value="1"/>
</dbReference>
<dbReference type="InterPro" id="IPR052718">
    <property type="entry name" value="NmrA-type_oxidoreductase"/>
</dbReference>
<dbReference type="InterPro" id="IPR036291">
    <property type="entry name" value="NAD(P)-bd_dom_sf"/>
</dbReference>
<dbReference type="PANTHER" id="PTHR47129:SF1">
    <property type="entry name" value="NMRA-LIKE DOMAIN-CONTAINING PROTEIN"/>
    <property type="match status" value="1"/>
</dbReference>
<dbReference type="RefSeq" id="WP_189022996.1">
    <property type="nucleotide sequence ID" value="NZ_BMKR01000004.1"/>
</dbReference>
<dbReference type="Gene3D" id="3.90.25.10">
    <property type="entry name" value="UDP-galactose 4-epimerase, domain 1"/>
    <property type="match status" value="1"/>
</dbReference>
<dbReference type="EMBL" id="BMKR01000004">
    <property type="protein sequence ID" value="GGF68917.1"/>
    <property type="molecule type" value="Genomic_DNA"/>
</dbReference>